<feature type="region of interest" description="Disordered" evidence="1">
    <location>
        <begin position="122"/>
        <end position="197"/>
    </location>
</feature>
<protein>
    <submittedName>
        <fullName evidence="3">Uncharacterized protein</fullName>
    </submittedName>
</protein>
<organism evidence="3 4">
    <name type="scientific">Pleomassaria siparia CBS 279.74</name>
    <dbReference type="NCBI Taxonomy" id="1314801"/>
    <lineage>
        <taxon>Eukaryota</taxon>
        <taxon>Fungi</taxon>
        <taxon>Dikarya</taxon>
        <taxon>Ascomycota</taxon>
        <taxon>Pezizomycotina</taxon>
        <taxon>Dothideomycetes</taxon>
        <taxon>Pleosporomycetidae</taxon>
        <taxon>Pleosporales</taxon>
        <taxon>Pleomassariaceae</taxon>
        <taxon>Pleomassaria</taxon>
    </lineage>
</organism>
<dbReference type="GO" id="GO:0000786">
    <property type="term" value="C:nucleosome"/>
    <property type="evidence" value="ECO:0007669"/>
    <property type="project" value="InterPro"/>
</dbReference>
<sequence>MRTSAIVAALAATLNSALADVVCNSEPLHYKPRMISAAERDGFAYTIDTVCDNTIDKSVQEPFESTVFSRTRTEDTFSTDECKANFQSIIEACIAGKNVGSGSLVTNGLTVEIHLKSSNNEARGLGSAQKRKAKKAKASKKKKAKKTKASKKKKAKKTKSKNKKKAKKPTACNLKSDKAKGTGKGKTNEGKTDEGKKTATKVVRDLISKLLGRAGSEGKKSPTYGSDCDEIMEQFLKEEVEITVANGGNWGEDTWRGIHRLTANTIDPDEVIAHARSGFRKIQKERKSKTGIVVAALFVPEKGVFLGTPAHGSGEAHVRAWAPGQAPFLWKILKDRTYSDPTKTSGSMYHAEDVAMLMAVQNYVDGKTKFPEGSLMASYGKAAKTF</sequence>
<keyword evidence="2" id="KW-0732">Signal</keyword>
<dbReference type="AlphaFoldDB" id="A0A6G1KDZ5"/>
<dbReference type="EMBL" id="MU005768">
    <property type="protein sequence ID" value="KAF2710661.1"/>
    <property type="molecule type" value="Genomic_DNA"/>
</dbReference>
<dbReference type="Proteomes" id="UP000799428">
    <property type="component" value="Unassembled WGS sequence"/>
</dbReference>
<feature type="compositionally biased region" description="Basic residues" evidence="1">
    <location>
        <begin position="129"/>
        <end position="168"/>
    </location>
</feature>
<gene>
    <name evidence="3" type="ORF">K504DRAFT_532452</name>
</gene>
<evidence type="ECO:0000313" key="3">
    <source>
        <dbReference type="EMBL" id="KAF2710661.1"/>
    </source>
</evidence>
<dbReference type="GO" id="GO:0003677">
    <property type="term" value="F:DNA binding"/>
    <property type="evidence" value="ECO:0007669"/>
    <property type="project" value="InterPro"/>
</dbReference>
<evidence type="ECO:0000256" key="2">
    <source>
        <dbReference type="SAM" id="SignalP"/>
    </source>
</evidence>
<reference evidence="3" key="1">
    <citation type="journal article" date="2020" name="Stud. Mycol.">
        <title>101 Dothideomycetes genomes: a test case for predicting lifestyles and emergence of pathogens.</title>
        <authorList>
            <person name="Haridas S."/>
            <person name="Albert R."/>
            <person name="Binder M."/>
            <person name="Bloem J."/>
            <person name="Labutti K."/>
            <person name="Salamov A."/>
            <person name="Andreopoulos B."/>
            <person name="Baker S."/>
            <person name="Barry K."/>
            <person name="Bills G."/>
            <person name="Bluhm B."/>
            <person name="Cannon C."/>
            <person name="Castanera R."/>
            <person name="Culley D."/>
            <person name="Daum C."/>
            <person name="Ezra D."/>
            <person name="Gonzalez J."/>
            <person name="Henrissat B."/>
            <person name="Kuo A."/>
            <person name="Liang C."/>
            <person name="Lipzen A."/>
            <person name="Lutzoni F."/>
            <person name="Magnuson J."/>
            <person name="Mondo S."/>
            <person name="Nolan M."/>
            <person name="Ohm R."/>
            <person name="Pangilinan J."/>
            <person name="Park H.-J."/>
            <person name="Ramirez L."/>
            <person name="Alfaro M."/>
            <person name="Sun H."/>
            <person name="Tritt A."/>
            <person name="Yoshinaga Y."/>
            <person name="Zwiers L.-H."/>
            <person name="Turgeon B."/>
            <person name="Goodwin S."/>
            <person name="Spatafora J."/>
            <person name="Crous P."/>
            <person name="Grigoriev I."/>
        </authorList>
    </citation>
    <scope>NUCLEOTIDE SEQUENCE</scope>
    <source>
        <strain evidence="3">CBS 279.74</strain>
    </source>
</reference>
<dbReference type="InterPro" id="IPR005819">
    <property type="entry name" value="H1/H5"/>
</dbReference>
<accession>A0A6G1KDZ5</accession>
<dbReference type="PRINTS" id="PR00624">
    <property type="entry name" value="HISTONEH5"/>
</dbReference>
<dbReference type="GO" id="GO:0006334">
    <property type="term" value="P:nucleosome assembly"/>
    <property type="evidence" value="ECO:0007669"/>
    <property type="project" value="InterPro"/>
</dbReference>
<evidence type="ECO:0000313" key="4">
    <source>
        <dbReference type="Proteomes" id="UP000799428"/>
    </source>
</evidence>
<dbReference type="OrthoDB" id="3790293at2759"/>
<feature type="chain" id="PRO_5026017471" evidence="2">
    <location>
        <begin position="20"/>
        <end position="386"/>
    </location>
</feature>
<keyword evidence="4" id="KW-1185">Reference proteome</keyword>
<evidence type="ECO:0000256" key="1">
    <source>
        <dbReference type="SAM" id="MobiDB-lite"/>
    </source>
</evidence>
<proteinExistence type="predicted"/>
<feature type="signal peptide" evidence="2">
    <location>
        <begin position="1"/>
        <end position="19"/>
    </location>
</feature>
<feature type="compositionally biased region" description="Basic and acidic residues" evidence="1">
    <location>
        <begin position="175"/>
        <end position="197"/>
    </location>
</feature>
<name>A0A6G1KDZ5_9PLEO</name>
<dbReference type="GO" id="GO:0030527">
    <property type="term" value="F:structural constituent of chromatin"/>
    <property type="evidence" value="ECO:0007669"/>
    <property type="project" value="InterPro"/>
</dbReference>